<dbReference type="SUPFAM" id="SSF54106">
    <property type="entry name" value="LysM domain"/>
    <property type="match status" value="1"/>
</dbReference>
<dbReference type="SUPFAM" id="SSF50685">
    <property type="entry name" value="Barwin-like endoglucanases"/>
    <property type="match status" value="1"/>
</dbReference>
<organism evidence="4 5">
    <name type="scientific">Peribacillus deserti</name>
    <dbReference type="NCBI Taxonomy" id="673318"/>
    <lineage>
        <taxon>Bacteria</taxon>
        <taxon>Bacillati</taxon>
        <taxon>Bacillota</taxon>
        <taxon>Bacilli</taxon>
        <taxon>Bacillales</taxon>
        <taxon>Bacillaceae</taxon>
        <taxon>Peribacillus</taxon>
    </lineage>
</organism>
<evidence type="ECO:0000313" key="5">
    <source>
        <dbReference type="Proteomes" id="UP000823486"/>
    </source>
</evidence>
<dbReference type="EMBL" id="JAFBFI010000014">
    <property type="protein sequence ID" value="MBM7693615.1"/>
    <property type="molecule type" value="Genomic_DNA"/>
</dbReference>
<dbReference type="Pfam" id="PF06725">
    <property type="entry name" value="3D"/>
    <property type="match status" value="1"/>
</dbReference>
<comment type="caution">
    <text evidence="4">The sequence shown here is derived from an EMBL/GenBank/DDBJ whole genome shotgun (WGS) entry which is preliminary data.</text>
</comment>
<dbReference type="PANTHER" id="PTHR39160:SF4">
    <property type="entry name" value="RESUSCITATION-PROMOTING FACTOR RPFB"/>
    <property type="match status" value="1"/>
</dbReference>
<protein>
    <submittedName>
        <fullName evidence="4">3D (Asp-Asp-Asp) domain-containing protein</fullName>
    </submittedName>
</protein>
<sequence length="186" mass="19892">MKKISIYVSMIMMLTFGVSGVASAGSNTYQVKQGDTLWGISKKYHISVGQIKSWNKLSSDRIKPKQILKLSAAKTAVKKAQSAPKVKAASYKEITVTATAYTASCRGCSGITATGLNLKKNPNAKAISVDPRIIPLGSKVYVPGYGYAVAADKGSAVKGNKIDVFISSKSKAIQWGRKTVKIKVMK</sequence>
<accession>A0ABS2QKT4</accession>
<dbReference type="PROSITE" id="PS51782">
    <property type="entry name" value="LYSM"/>
    <property type="match status" value="1"/>
</dbReference>
<dbReference type="CDD" id="cd00118">
    <property type="entry name" value="LysM"/>
    <property type="match status" value="1"/>
</dbReference>
<dbReference type="InterPro" id="IPR036779">
    <property type="entry name" value="LysM_dom_sf"/>
</dbReference>
<dbReference type="PANTHER" id="PTHR39160">
    <property type="entry name" value="CELL WALL-BINDING PROTEIN YOCH"/>
    <property type="match status" value="1"/>
</dbReference>
<dbReference type="Pfam" id="PF01476">
    <property type="entry name" value="LysM"/>
    <property type="match status" value="1"/>
</dbReference>
<feature type="chain" id="PRO_5047486674" evidence="2">
    <location>
        <begin position="25"/>
        <end position="186"/>
    </location>
</feature>
<dbReference type="InterPro" id="IPR018392">
    <property type="entry name" value="LysM"/>
</dbReference>
<keyword evidence="1 2" id="KW-0732">Signal</keyword>
<dbReference type="RefSeq" id="WP_204544468.1">
    <property type="nucleotide sequence ID" value="NZ_JAFBFI010000014.1"/>
</dbReference>
<name>A0ABS2QKT4_9BACI</name>
<reference evidence="4 5" key="1">
    <citation type="submission" date="2021-01" db="EMBL/GenBank/DDBJ databases">
        <title>Genomic Encyclopedia of Type Strains, Phase IV (KMG-IV): sequencing the most valuable type-strain genomes for metagenomic binning, comparative biology and taxonomic classification.</title>
        <authorList>
            <person name="Goeker M."/>
        </authorList>
    </citation>
    <scope>NUCLEOTIDE SEQUENCE [LARGE SCALE GENOMIC DNA]</scope>
    <source>
        <strain evidence="4 5">DSM 105482</strain>
    </source>
</reference>
<dbReference type="CDD" id="cd22786">
    <property type="entry name" value="DPBB_YuiC-like"/>
    <property type="match status" value="1"/>
</dbReference>
<feature type="domain" description="LysM" evidence="3">
    <location>
        <begin position="27"/>
        <end position="70"/>
    </location>
</feature>
<evidence type="ECO:0000313" key="4">
    <source>
        <dbReference type="EMBL" id="MBM7693615.1"/>
    </source>
</evidence>
<feature type="signal peptide" evidence="2">
    <location>
        <begin position="1"/>
        <end position="24"/>
    </location>
</feature>
<dbReference type="InterPro" id="IPR010611">
    <property type="entry name" value="3D_dom"/>
</dbReference>
<dbReference type="InterPro" id="IPR036908">
    <property type="entry name" value="RlpA-like_sf"/>
</dbReference>
<proteinExistence type="predicted"/>
<dbReference type="Proteomes" id="UP000823486">
    <property type="component" value="Unassembled WGS sequence"/>
</dbReference>
<evidence type="ECO:0000256" key="2">
    <source>
        <dbReference type="SAM" id="SignalP"/>
    </source>
</evidence>
<evidence type="ECO:0000256" key="1">
    <source>
        <dbReference type="ARBA" id="ARBA00022729"/>
    </source>
</evidence>
<dbReference type="InterPro" id="IPR051933">
    <property type="entry name" value="Resuscitation_pf_RpfB"/>
</dbReference>
<dbReference type="Gene3D" id="3.10.350.10">
    <property type="entry name" value="LysM domain"/>
    <property type="match status" value="1"/>
</dbReference>
<keyword evidence="5" id="KW-1185">Reference proteome</keyword>
<gene>
    <name evidence="4" type="ORF">JOC77_003059</name>
</gene>
<dbReference type="SMART" id="SM00257">
    <property type="entry name" value="LysM"/>
    <property type="match status" value="1"/>
</dbReference>
<evidence type="ECO:0000259" key="3">
    <source>
        <dbReference type="PROSITE" id="PS51782"/>
    </source>
</evidence>